<dbReference type="OrthoDB" id="9806388at2"/>
<keyword evidence="4" id="KW-1185">Reference proteome</keyword>
<dbReference type="InterPro" id="IPR029149">
    <property type="entry name" value="Creatin/AminoP/Spt16_N"/>
</dbReference>
<dbReference type="InterPro" id="IPR000587">
    <property type="entry name" value="Creatinase_N"/>
</dbReference>
<feature type="domain" description="Creatinase N-terminal" evidence="2">
    <location>
        <begin position="16"/>
        <end position="160"/>
    </location>
</feature>
<dbReference type="GO" id="GO:0008235">
    <property type="term" value="F:metalloexopeptidase activity"/>
    <property type="evidence" value="ECO:0007669"/>
    <property type="project" value="UniProtKB-ARBA"/>
</dbReference>
<comment type="caution">
    <text evidence="3">The sequence shown here is derived from an EMBL/GenBank/DDBJ whole genome shotgun (WGS) entry which is preliminary data.</text>
</comment>
<dbReference type="Proteomes" id="UP000193926">
    <property type="component" value="Unassembled WGS sequence"/>
</dbReference>
<sequence>MTAPERGFSTAEFRNRTRAAQSLMAEHDLAALLLTTEAEIRYYTGFLTRFWESPTRPWFVVLPSSGEPIAVIPSIGAHLMKQSWITDIRTWSAPDYVDDGISLLSDTLGEVTPPTGRIGVADQMESLVRIPLADLRMLESRLLPRLLVSDQTITRRLRLVKSETEIAKVRHACAIADRAFNRVPEIASEGVALSMVFRRFQMLCLEEGADWLPYLAGAAGQSGYGDVISPATDVPLSKGDVLMLDTGLVWDGYFCDFDRNFSVGSPDKEVEVAHGCLIDSVQAAAERARPGAMIADLFHAMNAVVNPSGNIMEAGRLGHGLGMQLTEWPSIIPQDETVLVPGMVLTLEPSVEVANGQIMVHEENIVIRENGAEFLSAPQPPEIRVV</sequence>
<dbReference type="Pfam" id="PF01321">
    <property type="entry name" value="Creatinase_N"/>
    <property type="match status" value="1"/>
</dbReference>
<dbReference type="CDD" id="cd01066">
    <property type="entry name" value="APP_MetAP"/>
    <property type="match status" value="1"/>
</dbReference>
<proteinExistence type="predicted"/>
<dbReference type="SUPFAM" id="SSF53092">
    <property type="entry name" value="Creatinase/prolidase N-terminal domain"/>
    <property type="match status" value="1"/>
</dbReference>
<dbReference type="RefSeq" id="WP_085635551.1">
    <property type="nucleotide sequence ID" value="NZ_JFKC01000002.1"/>
</dbReference>
<dbReference type="PANTHER" id="PTHR46112:SF2">
    <property type="entry name" value="XAA-PRO AMINOPEPTIDASE P-RELATED"/>
    <property type="match status" value="1"/>
</dbReference>
<dbReference type="STRING" id="1123756.MGEO_04775"/>
<gene>
    <name evidence="3" type="ORF">MGEO_04775</name>
</gene>
<protein>
    <submittedName>
        <fullName evidence="3">Peptidase M24</fullName>
    </submittedName>
</protein>
<evidence type="ECO:0000259" key="2">
    <source>
        <dbReference type="Pfam" id="PF01321"/>
    </source>
</evidence>
<evidence type="ECO:0000259" key="1">
    <source>
        <dbReference type="Pfam" id="PF00557"/>
    </source>
</evidence>
<dbReference type="InterPro" id="IPR036005">
    <property type="entry name" value="Creatinase/aminopeptidase-like"/>
</dbReference>
<dbReference type="SUPFAM" id="SSF55920">
    <property type="entry name" value="Creatinase/aminopeptidase"/>
    <property type="match status" value="1"/>
</dbReference>
<name>A0A1X4NPN6_9RHOB</name>
<dbReference type="AlphaFoldDB" id="A0A1X4NPN6"/>
<dbReference type="Pfam" id="PF00557">
    <property type="entry name" value="Peptidase_M24"/>
    <property type="match status" value="1"/>
</dbReference>
<feature type="domain" description="Peptidase M24" evidence="1">
    <location>
        <begin position="168"/>
        <end position="367"/>
    </location>
</feature>
<dbReference type="InterPro" id="IPR000994">
    <property type="entry name" value="Pept_M24"/>
</dbReference>
<dbReference type="InterPro" id="IPR001714">
    <property type="entry name" value="Pept_M24_MAP"/>
</dbReference>
<evidence type="ECO:0000313" key="3">
    <source>
        <dbReference type="EMBL" id="OSQ52675.1"/>
    </source>
</evidence>
<organism evidence="3 4">
    <name type="scientific">Marivita geojedonensis</name>
    <dbReference type="NCBI Taxonomy" id="1123756"/>
    <lineage>
        <taxon>Bacteria</taxon>
        <taxon>Pseudomonadati</taxon>
        <taxon>Pseudomonadota</taxon>
        <taxon>Alphaproteobacteria</taxon>
        <taxon>Rhodobacterales</taxon>
        <taxon>Roseobacteraceae</taxon>
        <taxon>Marivita</taxon>
    </lineage>
</organism>
<dbReference type="GO" id="GO:0004177">
    <property type="term" value="F:aminopeptidase activity"/>
    <property type="evidence" value="ECO:0007669"/>
    <property type="project" value="UniProtKB-ARBA"/>
</dbReference>
<dbReference type="PRINTS" id="PR00599">
    <property type="entry name" value="MAPEPTIDASE"/>
</dbReference>
<dbReference type="InterPro" id="IPR050659">
    <property type="entry name" value="Peptidase_M24B"/>
</dbReference>
<dbReference type="PANTHER" id="PTHR46112">
    <property type="entry name" value="AMINOPEPTIDASE"/>
    <property type="match status" value="1"/>
</dbReference>
<accession>A0A1X4NPN6</accession>
<evidence type="ECO:0000313" key="4">
    <source>
        <dbReference type="Proteomes" id="UP000193926"/>
    </source>
</evidence>
<dbReference type="Gene3D" id="3.90.230.10">
    <property type="entry name" value="Creatinase/methionine aminopeptidase superfamily"/>
    <property type="match status" value="1"/>
</dbReference>
<reference evidence="3 4" key="1">
    <citation type="submission" date="2014-03" db="EMBL/GenBank/DDBJ databases">
        <title>The draft genome sequence of Marivita geojedonensis KCTC 23882.</title>
        <authorList>
            <person name="Lai Q."/>
            <person name="Shao Z."/>
        </authorList>
    </citation>
    <scope>NUCLEOTIDE SEQUENCE [LARGE SCALE GENOMIC DNA]</scope>
    <source>
        <strain evidence="3 4">DPG-138</strain>
    </source>
</reference>
<dbReference type="Gene3D" id="3.40.350.10">
    <property type="entry name" value="Creatinase/prolidase N-terminal domain"/>
    <property type="match status" value="1"/>
</dbReference>
<dbReference type="EMBL" id="JFKC01000002">
    <property type="protein sequence ID" value="OSQ52675.1"/>
    <property type="molecule type" value="Genomic_DNA"/>
</dbReference>